<dbReference type="InterPro" id="IPR036388">
    <property type="entry name" value="WH-like_DNA-bd_sf"/>
</dbReference>
<dbReference type="InterPro" id="IPR017884">
    <property type="entry name" value="SANT_dom"/>
</dbReference>
<evidence type="ECO:0000256" key="5">
    <source>
        <dbReference type="ARBA" id="ARBA00023015"/>
    </source>
</evidence>
<evidence type="ECO:0000256" key="6">
    <source>
        <dbReference type="ARBA" id="ARBA00023163"/>
    </source>
</evidence>
<evidence type="ECO:0000256" key="8">
    <source>
        <dbReference type="PROSITE-ProRule" id="PRU00228"/>
    </source>
</evidence>
<evidence type="ECO:0000259" key="9">
    <source>
        <dbReference type="PROSITE" id="PS50090"/>
    </source>
</evidence>
<dbReference type="InterPro" id="IPR007526">
    <property type="entry name" value="SWIRM"/>
</dbReference>
<dbReference type="GO" id="GO:0003682">
    <property type="term" value="F:chromatin binding"/>
    <property type="evidence" value="ECO:0007669"/>
    <property type="project" value="TreeGrafter"/>
</dbReference>
<dbReference type="InterPro" id="IPR001005">
    <property type="entry name" value="SANT/Myb"/>
</dbReference>
<dbReference type="Gene3D" id="3.30.60.90">
    <property type="match status" value="1"/>
</dbReference>
<dbReference type="PROSITE" id="PS01357">
    <property type="entry name" value="ZF_ZZ_1"/>
    <property type="match status" value="1"/>
</dbReference>
<dbReference type="InterPro" id="IPR043145">
    <property type="entry name" value="Znf_ZZ_sf"/>
</dbReference>
<keyword evidence="7" id="KW-0539">Nucleus</keyword>
<dbReference type="Pfam" id="PF22941">
    <property type="entry name" value="TADA2A-like_3rd"/>
    <property type="match status" value="1"/>
</dbReference>
<keyword evidence="4" id="KW-0862">Zinc</keyword>
<dbReference type="InterPro" id="IPR000433">
    <property type="entry name" value="Znf_ZZ"/>
</dbReference>
<dbReference type="FunFam" id="1.10.10.10:FF:000087">
    <property type="entry name" value="Transcriptional adapter 2"/>
    <property type="match status" value="1"/>
</dbReference>
<feature type="domain" description="Myb-like" evidence="9">
    <location>
        <begin position="62"/>
        <end position="105"/>
    </location>
</feature>
<reference evidence="14" key="1">
    <citation type="submission" date="2021-06" db="EMBL/GenBank/DDBJ databases">
        <authorList>
            <person name="Kallberg Y."/>
            <person name="Tangrot J."/>
            <person name="Rosling A."/>
        </authorList>
    </citation>
    <scope>NUCLEOTIDE SEQUENCE</scope>
    <source>
        <strain evidence="14">AZ414A</strain>
    </source>
</reference>
<comment type="subcellular location">
    <subcellularLocation>
        <location evidence="1">Nucleus</location>
    </subcellularLocation>
</comment>
<feature type="non-terminal residue" evidence="14">
    <location>
        <position position="1"/>
    </location>
</feature>
<dbReference type="InterPro" id="IPR041983">
    <property type="entry name" value="ADA2-like_ZZ"/>
</dbReference>
<evidence type="ECO:0000256" key="1">
    <source>
        <dbReference type="ARBA" id="ARBA00004123"/>
    </source>
</evidence>
<dbReference type="SUPFAM" id="SSF57850">
    <property type="entry name" value="RING/U-box"/>
    <property type="match status" value="1"/>
</dbReference>
<dbReference type="GO" id="GO:0005634">
    <property type="term" value="C:nucleus"/>
    <property type="evidence" value="ECO:0007669"/>
    <property type="project" value="UniProtKB-SubCell"/>
</dbReference>
<dbReference type="SMART" id="SM00717">
    <property type="entry name" value="SANT"/>
    <property type="match status" value="1"/>
</dbReference>
<evidence type="ECO:0000256" key="3">
    <source>
        <dbReference type="ARBA" id="ARBA00022771"/>
    </source>
</evidence>
<gene>
    <name evidence="14" type="ORF">DEBURN_LOCUS8699</name>
</gene>
<dbReference type="GO" id="GO:0006338">
    <property type="term" value="P:chromatin remodeling"/>
    <property type="evidence" value="ECO:0007669"/>
    <property type="project" value="TreeGrafter"/>
</dbReference>
<evidence type="ECO:0000313" key="14">
    <source>
        <dbReference type="EMBL" id="CAG8583709.1"/>
    </source>
</evidence>
<dbReference type="Gene3D" id="1.10.10.10">
    <property type="entry name" value="Winged helix-like DNA-binding domain superfamily/Winged helix DNA-binding domain"/>
    <property type="match status" value="1"/>
</dbReference>
<dbReference type="PROSITE" id="PS50934">
    <property type="entry name" value="SWIRM"/>
    <property type="match status" value="1"/>
</dbReference>
<dbReference type="InterPro" id="IPR009057">
    <property type="entry name" value="Homeodomain-like_sf"/>
</dbReference>
<dbReference type="PROSITE" id="PS51293">
    <property type="entry name" value="SANT"/>
    <property type="match status" value="1"/>
</dbReference>
<keyword evidence="6" id="KW-0804">Transcription</keyword>
<dbReference type="OrthoDB" id="270417at2759"/>
<dbReference type="FunFam" id="1.10.10.60:FF:000115">
    <property type="entry name" value="Transcriptional adapter 2"/>
    <property type="match status" value="1"/>
</dbReference>
<dbReference type="Gene3D" id="1.10.10.60">
    <property type="entry name" value="Homeodomain-like"/>
    <property type="match status" value="1"/>
</dbReference>
<dbReference type="AlphaFoldDB" id="A0A9N9G6B4"/>
<protein>
    <submittedName>
        <fullName evidence="14">4768_t:CDS:1</fullName>
    </submittedName>
</protein>
<evidence type="ECO:0000313" key="15">
    <source>
        <dbReference type="Proteomes" id="UP000789706"/>
    </source>
</evidence>
<accession>A0A9N9G6B4</accession>
<dbReference type="PANTHER" id="PTHR12374">
    <property type="entry name" value="TRANSCRIPTIONAL ADAPTOR 2 ADA2 -RELATED"/>
    <property type="match status" value="1"/>
</dbReference>
<dbReference type="PANTHER" id="PTHR12374:SF20">
    <property type="entry name" value="TRANSCRIPTIONAL ADAPTER 2-ALPHA"/>
    <property type="match status" value="1"/>
</dbReference>
<evidence type="ECO:0000259" key="11">
    <source>
        <dbReference type="PROSITE" id="PS50934"/>
    </source>
</evidence>
<dbReference type="InterPro" id="IPR055141">
    <property type="entry name" value="TADA2A_B-like_dom"/>
</dbReference>
<organism evidence="14 15">
    <name type="scientific">Diversispora eburnea</name>
    <dbReference type="NCBI Taxonomy" id="1213867"/>
    <lineage>
        <taxon>Eukaryota</taxon>
        <taxon>Fungi</taxon>
        <taxon>Fungi incertae sedis</taxon>
        <taxon>Mucoromycota</taxon>
        <taxon>Glomeromycotina</taxon>
        <taxon>Glomeromycetes</taxon>
        <taxon>Diversisporales</taxon>
        <taxon>Diversisporaceae</taxon>
        <taxon>Diversispora</taxon>
    </lineage>
</organism>
<feature type="domain" description="SWIRM" evidence="11">
    <location>
        <begin position="313"/>
        <end position="404"/>
    </location>
</feature>
<dbReference type="CDD" id="cd02335">
    <property type="entry name" value="ZZ_ADA2"/>
    <property type="match status" value="1"/>
</dbReference>
<evidence type="ECO:0000256" key="7">
    <source>
        <dbReference type="ARBA" id="ARBA00023242"/>
    </source>
</evidence>
<dbReference type="Pfam" id="PF04433">
    <property type="entry name" value="SWIRM"/>
    <property type="match status" value="1"/>
</dbReference>
<dbReference type="SUPFAM" id="SSF46689">
    <property type="entry name" value="Homeodomain-like"/>
    <property type="match status" value="2"/>
</dbReference>
<dbReference type="PROSITE" id="PS50090">
    <property type="entry name" value="MYB_LIKE"/>
    <property type="match status" value="1"/>
</dbReference>
<feature type="domain" description="ZZ-type" evidence="10">
    <location>
        <begin position="1"/>
        <end position="55"/>
    </location>
</feature>
<feature type="domain" description="HTH myb-type" evidence="13">
    <location>
        <begin position="62"/>
        <end position="109"/>
    </location>
</feature>
<dbReference type="CDD" id="cd00167">
    <property type="entry name" value="SANT"/>
    <property type="match status" value="1"/>
</dbReference>
<keyword evidence="5" id="KW-0805">Transcription regulation</keyword>
<evidence type="ECO:0000256" key="4">
    <source>
        <dbReference type="ARBA" id="ARBA00022833"/>
    </source>
</evidence>
<evidence type="ECO:0000259" key="12">
    <source>
        <dbReference type="PROSITE" id="PS51293"/>
    </source>
</evidence>
<dbReference type="Pfam" id="PF25299">
    <property type="entry name" value="ZZ_ADA2"/>
    <property type="match status" value="1"/>
</dbReference>
<dbReference type="Proteomes" id="UP000789706">
    <property type="component" value="Unassembled WGS sequence"/>
</dbReference>
<dbReference type="PROSITE" id="PS50135">
    <property type="entry name" value="ZF_ZZ_2"/>
    <property type="match status" value="1"/>
</dbReference>
<dbReference type="InterPro" id="IPR017930">
    <property type="entry name" value="Myb_dom"/>
</dbReference>
<evidence type="ECO:0000259" key="10">
    <source>
        <dbReference type="PROSITE" id="PS50135"/>
    </source>
</evidence>
<dbReference type="EMBL" id="CAJVPK010001365">
    <property type="protein sequence ID" value="CAG8583709.1"/>
    <property type="molecule type" value="Genomic_DNA"/>
</dbReference>
<dbReference type="Pfam" id="PF00249">
    <property type="entry name" value="Myb_DNA-binding"/>
    <property type="match status" value="1"/>
</dbReference>
<keyword evidence="15" id="KW-1185">Reference proteome</keyword>
<dbReference type="GO" id="GO:0008270">
    <property type="term" value="F:zinc ion binding"/>
    <property type="evidence" value="ECO:0007669"/>
    <property type="project" value="UniProtKB-KW"/>
</dbReference>
<dbReference type="PROSITE" id="PS51294">
    <property type="entry name" value="HTH_MYB"/>
    <property type="match status" value="1"/>
</dbReference>
<feature type="domain" description="SANT" evidence="12">
    <location>
        <begin position="57"/>
        <end position="109"/>
    </location>
</feature>
<dbReference type="GO" id="GO:0006357">
    <property type="term" value="P:regulation of transcription by RNA polymerase II"/>
    <property type="evidence" value="ECO:0007669"/>
    <property type="project" value="InterPro"/>
</dbReference>
<proteinExistence type="predicted"/>
<sequence>MTRCNACHANIGNTVRINCAICLDFYLCVTCFTSGEELEKHKSWHDYKVLEQYSFPLFNEDWGADEEELLIEGAEMHGLGNWADIAEYIGSKTKEECENHYMEVYVNSEKWPLPDMDINFNFDDEITRTRKRRRVIDAESRGQTNHEIAGYMPNRLEFENEYDNDAELVIKDLELSETDNDQDKLMKKYVLEIYNKKLNKRAERKKVIFGHNLIDYKKNRLHEEEKYRTKEEKELFAKIKPFAQTLCKQEFEEFGEGLIKELKLRAEIEKLQEFRRNGIMNSNEIAKYEKAKSQKASNRESARSQNGHLIAVSAITRKPQALDLSDEEGVNLLSEAERTLCESLRLLPRPYLVIKETILKEWARTNGTLRRRQARDLIRIDVNKTARIYDFFIEMGWIRQLSEN</sequence>
<dbReference type="GO" id="GO:0003713">
    <property type="term" value="F:transcription coactivator activity"/>
    <property type="evidence" value="ECO:0007669"/>
    <property type="project" value="InterPro"/>
</dbReference>
<evidence type="ECO:0000256" key="2">
    <source>
        <dbReference type="ARBA" id="ARBA00022723"/>
    </source>
</evidence>
<name>A0A9N9G6B4_9GLOM</name>
<evidence type="ECO:0000259" key="13">
    <source>
        <dbReference type="PROSITE" id="PS51294"/>
    </source>
</evidence>
<dbReference type="InterPro" id="IPR016827">
    <property type="entry name" value="Ada2/TADA2"/>
</dbReference>
<dbReference type="PIRSF" id="PIRSF025024">
    <property type="entry name" value="Transcriptional_adaptor_2"/>
    <property type="match status" value="1"/>
</dbReference>
<dbReference type="GO" id="GO:0070461">
    <property type="term" value="C:SAGA-type complex"/>
    <property type="evidence" value="ECO:0007669"/>
    <property type="project" value="TreeGrafter"/>
</dbReference>
<keyword evidence="2" id="KW-0479">Metal-binding</keyword>
<keyword evidence="3 8" id="KW-0863">Zinc-finger</keyword>
<comment type="caution">
    <text evidence="14">The sequence shown here is derived from an EMBL/GenBank/DDBJ whole genome shotgun (WGS) entry which is preliminary data.</text>
</comment>